<organism evidence="1 2">
    <name type="scientific">Vibrio cholerae</name>
    <dbReference type="NCBI Taxonomy" id="666"/>
    <lineage>
        <taxon>Bacteria</taxon>
        <taxon>Pseudomonadati</taxon>
        <taxon>Pseudomonadota</taxon>
        <taxon>Gammaproteobacteria</taxon>
        <taxon>Vibrionales</taxon>
        <taxon>Vibrionaceae</taxon>
        <taxon>Vibrio</taxon>
    </lineage>
</organism>
<protein>
    <submittedName>
        <fullName evidence="1">Uncharacterized protein</fullName>
    </submittedName>
</protein>
<dbReference type="EMBL" id="CWQY01000005">
    <property type="protein sequence ID" value="CSC31363.1"/>
    <property type="molecule type" value="Genomic_DNA"/>
</dbReference>
<name>A0A655ZGW6_VIBCL</name>
<reference evidence="1 2" key="1">
    <citation type="submission" date="2015-07" db="EMBL/GenBank/DDBJ databases">
        <authorList>
            <consortium name="Pathogen Informatics"/>
        </authorList>
    </citation>
    <scope>NUCLEOTIDE SEQUENCE [LARGE SCALE GENOMIC DNA]</scope>
    <source>
        <strain evidence="1 2">A316</strain>
    </source>
</reference>
<dbReference type="Proteomes" id="UP000041770">
    <property type="component" value="Unassembled WGS sequence"/>
</dbReference>
<accession>A0A655ZGW6</accession>
<evidence type="ECO:0000313" key="2">
    <source>
        <dbReference type="Proteomes" id="UP000041770"/>
    </source>
</evidence>
<evidence type="ECO:0000313" key="1">
    <source>
        <dbReference type="EMBL" id="CSC31363.1"/>
    </source>
</evidence>
<sequence>MLSATASTIRLSGPKNIRHIPAMLVNPYSRLGMLRLPLNTLSDKIPDRIAPARPAVGYMDMAKPASISE</sequence>
<gene>
    <name evidence="1" type="ORF">ERS013200_01122</name>
</gene>
<dbReference type="AlphaFoldDB" id="A0A655ZGW6"/>
<proteinExistence type="predicted"/>